<dbReference type="GeneID" id="37070633"/>
<evidence type="ECO:0000256" key="1">
    <source>
        <dbReference type="SAM" id="MobiDB-lite"/>
    </source>
</evidence>
<feature type="compositionally biased region" description="Basic and acidic residues" evidence="1">
    <location>
        <begin position="235"/>
        <end position="260"/>
    </location>
</feature>
<dbReference type="AlphaFoldDB" id="A0A317UXF8"/>
<keyword evidence="3" id="KW-1185">Reference proteome</keyword>
<sequence length="260" mass="29668">MPIELGDAYLARVRYGDSASNCNSNSNSKNHDPWTQPNQRLNRPLFITRACEYEKIQHPTSTILSGAPCQNVETEHMRSELLSEHILAQTRGSTGAAEPAHKNMFTWDGNPFIHCTSRPFEVRCRVRDWSQKTVTVINPNVRRAVQLPTLSLGDELESRSLGRPASNYEFVGEYLCLWEVTPDEIVGHWRATDLVGLHAWYTRAVMPAFREHDERYFAAHPERQESRVARVSSWRRADSPSDVLERPKYGDSDTEGKVSD</sequence>
<reference evidence="2 3" key="1">
    <citation type="submission" date="2016-12" db="EMBL/GenBank/DDBJ databases">
        <title>The genomes of Aspergillus section Nigri reveals drivers in fungal speciation.</title>
        <authorList>
            <consortium name="DOE Joint Genome Institute"/>
            <person name="Vesth T.C."/>
            <person name="Nybo J."/>
            <person name="Theobald S."/>
            <person name="Brandl J."/>
            <person name="Frisvad J.C."/>
            <person name="Nielsen K.F."/>
            <person name="Lyhne E.K."/>
            <person name="Kogle M.E."/>
            <person name="Kuo A."/>
            <person name="Riley R."/>
            <person name="Clum A."/>
            <person name="Nolan M."/>
            <person name="Lipzen A."/>
            <person name="Salamov A."/>
            <person name="Henrissat B."/>
            <person name="Wiebenga A."/>
            <person name="De Vries R.P."/>
            <person name="Grigoriev I.V."/>
            <person name="Mortensen U.H."/>
            <person name="Andersen M.R."/>
            <person name="Baker S.E."/>
        </authorList>
    </citation>
    <scope>NUCLEOTIDE SEQUENCE [LARGE SCALE GENOMIC DNA]</scope>
    <source>
        <strain evidence="2 3">CBS 117.55</strain>
    </source>
</reference>
<comment type="caution">
    <text evidence="2">The sequence shown here is derived from an EMBL/GenBank/DDBJ whole genome shotgun (WGS) entry which is preliminary data.</text>
</comment>
<dbReference type="OrthoDB" id="3483554at2759"/>
<proteinExistence type="predicted"/>
<name>A0A317UXF8_9EURO</name>
<evidence type="ECO:0000313" key="3">
    <source>
        <dbReference type="Proteomes" id="UP000247233"/>
    </source>
</evidence>
<dbReference type="Proteomes" id="UP000247233">
    <property type="component" value="Unassembled WGS sequence"/>
</dbReference>
<protein>
    <submittedName>
        <fullName evidence="2">Uncharacterized protein</fullName>
    </submittedName>
</protein>
<dbReference type="RefSeq" id="XP_025394642.1">
    <property type="nucleotide sequence ID" value="XM_025548396.1"/>
</dbReference>
<accession>A0A317UXF8</accession>
<organism evidence="2 3">
    <name type="scientific">Aspergillus heteromorphus CBS 117.55</name>
    <dbReference type="NCBI Taxonomy" id="1448321"/>
    <lineage>
        <taxon>Eukaryota</taxon>
        <taxon>Fungi</taxon>
        <taxon>Dikarya</taxon>
        <taxon>Ascomycota</taxon>
        <taxon>Pezizomycotina</taxon>
        <taxon>Eurotiomycetes</taxon>
        <taxon>Eurotiomycetidae</taxon>
        <taxon>Eurotiales</taxon>
        <taxon>Aspergillaceae</taxon>
        <taxon>Aspergillus</taxon>
        <taxon>Aspergillus subgen. Circumdati</taxon>
    </lineage>
</organism>
<feature type="region of interest" description="Disordered" evidence="1">
    <location>
        <begin position="20"/>
        <end position="39"/>
    </location>
</feature>
<dbReference type="EMBL" id="MSFL01000048">
    <property type="protein sequence ID" value="PWY65971.1"/>
    <property type="molecule type" value="Genomic_DNA"/>
</dbReference>
<feature type="region of interest" description="Disordered" evidence="1">
    <location>
        <begin position="223"/>
        <end position="260"/>
    </location>
</feature>
<dbReference type="VEuPathDB" id="FungiDB:BO70DRAFT_433225"/>
<evidence type="ECO:0000313" key="2">
    <source>
        <dbReference type="EMBL" id="PWY65971.1"/>
    </source>
</evidence>
<gene>
    <name evidence="2" type="ORF">BO70DRAFT_433225</name>
</gene>